<dbReference type="Proteomes" id="UP001149163">
    <property type="component" value="Unassembled WGS sequence"/>
</dbReference>
<evidence type="ECO:0000256" key="1">
    <source>
        <dbReference type="SAM" id="MobiDB-lite"/>
    </source>
</evidence>
<keyword evidence="3" id="KW-1185">Reference proteome</keyword>
<feature type="region of interest" description="Disordered" evidence="1">
    <location>
        <begin position="104"/>
        <end position="127"/>
    </location>
</feature>
<dbReference type="OrthoDB" id="7103709at2759"/>
<evidence type="ECO:0000313" key="3">
    <source>
        <dbReference type="Proteomes" id="UP001149163"/>
    </source>
</evidence>
<protein>
    <submittedName>
        <fullName evidence="2">Uncharacterized protein</fullName>
    </submittedName>
</protein>
<comment type="caution">
    <text evidence="2">The sequence shown here is derived from an EMBL/GenBank/DDBJ whole genome shotgun (WGS) entry which is preliminary data.</text>
</comment>
<accession>A0A9W9LUB8</accession>
<dbReference type="GeneID" id="81422905"/>
<reference evidence="2" key="1">
    <citation type="submission" date="2022-11" db="EMBL/GenBank/DDBJ databases">
        <authorList>
            <person name="Petersen C."/>
        </authorList>
    </citation>
    <scope>NUCLEOTIDE SEQUENCE</scope>
    <source>
        <strain evidence="2">IBT 26290</strain>
    </source>
</reference>
<reference evidence="2" key="2">
    <citation type="journal article" date="2023" name="IMA Fungus">
        <title>Comparative genomic study of the Penicillium genus elucidates a diverse pangenome and 15 lateral gene transfer events.</title>
        <authorList>
            <person name="Petersen C."/>
            <person name="Sorensen T."/>
            <person name="Nielsen M.R."/>
            <person name="Sondergaard T.E."/>
            <person name="Sorensen J.L."/>
            <person name="Fitzpatrick D.A."/>
            <person name="Frisvad J.C."/>
            <person name="Nielsen K.L."/>
        </authorList>
    </citation>
    <scope>NUCLEOTIDE SEQUENCE</scope>
    <source>
        <strain evidence="2">IBT 26290</strain>
    </source>
</reference>
<dbReference type="AlphaFoldDB" id="A0A9W9LUB8"/>
<dbReference type="RefSeq" id="XP_056547335.1">
    <property type="nucleotide sequence ID" value="XM_056683729.1"/>
</dbReference>
<evidence type="ECO:0000313" key="2">
    <source>
        <dbReference type="EMBL" id="KAJ5175727.1"/>
    </source>
</evidence>
<organism evidence="2 3">
    <name type="scientific">Penicillium canariense</name>
    <dbReference type="NCBI Taxonomy" id="189055"/>
    <lineage>
        <taxon>Eukaryota</taxon>
        <taxon>Fungi</taxon>
        <taxon>Dikarya</taxon>
        <taxon>Ascomycota</taxon>
        <taxon>Pezizomycotina</taxon>
        <taxon>Eurotiomycetes</taxon>
        <taxon>Eurotiomycetidae</taxon>
        <taxon>Eurotiales</taxon>
        <taxon>Aspergillaceae</taxon>
        <taxon>Penicillium</taxon>
    </lineage>
</organism>
<dbReference type="EMBL" id="JAPQKN010000001">
    <property type="protein sequence ID" value="KAJ5175727.1"/>
    <property type="molecule type" value="Genomic_DNA"/>
</dbReference>
<sequence length="295" mass="30104">MPNNLVLLALAQDITELLQRAADELGLLPKVGGKETVGVDDGNEGGLEGVLEGLGGTGRGGVGVLDTGELEQTLDGGERQPGHDGTTLAGLLDGQRVRLTEVGTPVTAADGQDSELGDGDSGTDGGGDFLGGLDAETDVALAVTDEDNGLEAGVRVWCWCVPYLHDLILQLGQEEVHNLELLDGQRVQVDLLHAGDLAGLDETAELGDGLPLLLLLLSTTAATATTTTATVTTTVAARTETSTSTGSSVSHFVCMSDENEVVEKVSMGSSEVRSGRTCLAEISGGLSEQAGCGLP</sequence>
<proteinExistence type="predicted"/>
<name>A0A9W9LUB8_9EURO</name>
<gene>
    <name evidence="2" type="ORF">N7482_001604</name>
</gene>